<dbReference type="AlphaFoldDB" id="Q9PDV2"/>
<evidence type="ECO:0000256" key="1">
    <source>
        <dbReference type="SAM" id="MobiDB-lite"/>
    </source>
</evidence>
<feature type="compositionally biased region" description="Polar residues" evidence="1">
    <location>
        <begin position="47"/>
        <end position="60"/>
    </location>
</feature>
<feature type="compositionally biased region" description="Polar residues" evidence="1">
    <location>
        <begin position="1"/>
        <end position="13"/>
    </location>
</feature>
<organism evidence="2 3">
    <name type="scientific">Xylella fastidiosa (strain 9a5c)</name>
    <dbReference type="NCBI Taxonomy" id="160492"/>
    <lineage>
        <taxon>Bacteria</taxon>
        <taxon>Pseudomonadati</taxon>
        <taxon>Pseudomonadota</taxon>
        <taxon>Gammaproteobacteria</taxon>
        <taxon>Lysobacterales</taxon>
        <taxon>Lysobacteraceae</taxon>
        <taxon>Xylella</taxon>
    </lineage>
</organism>
<gene>
    <name evidence="2" type="ordered locus">XF_1277</name>
</gene>
<dbReference type="EMBL" id="AE003849">
    <property type="protein sequence ID" value="AAF84086.1"/>
    <property type="molecule type" value="Genomic_DNA"/>
</dbReference>
<sequence length="66" mass="7240">MPPATHSHSSDPTIPNVPASASHLPKHRPVASLQHRRIEGTHDHHPSSNAAENKRCTSTKQTKRHA</sequence>
<accession>Q9PDV2</accession>
<feature type="region of interest" description="Disordered" evidence="1">
    <location>
        <begin position="1"/>
        <end position="66"/>
    </location>
</feature>
<name>Q9PDV2_XYLFA</name>
<reference evidence="2 3" key="1">
    <citation type="journal article" date="2000" name="Nature">
        <title>The genome sequence of the plant pathogen Xylella fastidiosa.</title>
        <authorList>
            <person name="Simpson A.J."/>
            <person name="Reinach F.C."/>
            <person name="Arruda P."/>
            <person name="Abreu F.A."/>
            <person name="Acencio M."/>
            <person name="Alvarenga R."/>
            <person name="Alves L.M."/>
            <person name="Araya J.E."/>
            <person name="Baia G.S."/>
            <person name="Baptista C.S."/>
            <person name="Barros M.H."/>
            <person name="Bonaccorsi E.D."/>
            <person name="Bordin S."/>
            <person name="Bove J.M."/>
            <person name="Briones M.R."/>
            <person name="Bueno M.R."/>
            <person name="Camargo A.A."/>
            <person name="Camargo L.E."/>
            <person name="Carraro D.M."/>
            <person name="Carrer H."/>
            <person name="Colauto N.B."/>
            <person name="Colombo C."/>
            <person name="Costa F.F."/>
            <person name="Costa M.C."/>
            <person name="Costa-Neto C.M."/>
            <person name="Coutinho L.L."/>
            <person name="Cristofani M."/>
            <person name="Dias-Neto E."/>
            <person name="Docena C."/>
            <person name="El-Dorry H."/>
            <person name="Facincani A.P."/>
            <person name="Ferreira A.J."/>
            <person name="Ferreira V.C."/>
            <person name="Ferro J.A."/>
            <person name="Fraga J.S."/>
            <person name="Franca S.C."/>
            <person name="Franco M.C."/>
            <person name="Frohme M."/>
            <person name="Furlan L.R."/>
            <person name="Garnier M."/>
            <person name="Goldman G.H."/>
            <person name="Goldman M.H."/>
            <person name="Gomes S.L."/>
            <person name="Gruber A."/>
            <person name="Ho P.L."/>
            <person name="Hoheisel J.D."/>
            <person name="Junqueira M.L."/>
            <person name="Kemper E.L."/>
            <person name="Kitajima J.P."/>
            <person name="Krieger J.E."/>
            <person name="Kuramae E.E."/>
            <person name="Laigret F."/>
            <person name="Lambais M.R."/>
            <person name="Leite L.C."/>
            <person name="Lemos E.G."/>
            <person name="Lemos M.V."/>
            <person name="Lopes S.A."/>
            <person name="Lopes C.R."/>
            <person name="Machado J.A."/>
            <person name="Machado M.A."/>
            <person name="Madeira A.M."/>
            <person name="Madeira H.M."/>
            <person name="Marino C.L."/>
            <person name="Marques M.V."/>
            <person name="Martins E.A."/>
            <person name="Martins E.M."/>
            <person name="Matsukuma A.Y."/>
            <person name="Menck C.F."/>
            <person name="Miracca E.C."/>
            <person name="Miyaki C.Y."/>
            <person name="Monteriro-Vitorello C.B."/>
            <person name="Moon D.H."/>
            <person name="Nagai M.A."/>
            <person name="Nascimento A.L."/>
            <person name="Netto L.E."/>
            <person name="Nhani A.Jr."/>
            <person name="Nobrega F.G."/>
            <person name="Nunes L.R."/>
            <person name="Oliveira M.A."/>
            <person name="de Oliveira M.C."/>
            <person name="de Oliveira R.C."/>
            <person name="Palmieri D.A."/>
            <person name="Paris A."/>
            <person name="Peixoto B.R."/>
            <person name="Pereira G.A."/>
            <person name="Pereira H.A.Jr."/>
            <person name="Pesquero J.B."/>
            <person name="Quaggio R.B."/>
            <person name="Roberto P.G."/>
            <person name="Rodrigues V."/>
            <person name="de M Rosa A.J."/>
            <person name="de Rosa V.E.Jr."/>
            <person name="de Sa R.G."/>
            <person name="Santelli R.V."/>
            <person name="Sawasaki H.E."/>
            <person name="da Silva A.C."/>
            <person name="da Silva A.M."/>
            <person name="da Silva F.R."/>
            <person name="da Silva W.A.Jr."/>
            <person name="da Silveira J.F."/>
            <person name="Silvestri M.L."/>
            <person name="Siqueira W.J."/>
            <person name="de Souza A.A."/>
            <person name="de Souza A.P."/>
            <person name="Terenzi M.F."/>
            <person name="Truffi D."/>
            <person name="Tsai S.M."/>
            <person name="Tsuhako M.H."/>
            <person name="Vallada H."/>
            <person name="Van Sluys M.A."/>
            <person name="Verjovski-Almeida S."/>
            <person name="Vettore A.L."/>
            <person name="Zago M.A."/>
            <person name="Zatz M."/>
            <person name="Meidanis J."/>
            <person name="Setubal J.C."/>
        </authorList>
    </citation>
    <scope>NUCLEOTIDE SEQUENCE [LARGE SCALE GENOMIC DNA]</scope>
    <source>
        <strain evidence="2 3">9a5c</strain>
    </source>
</reference>
<feature type="compositionally biased region" description="Basic and acidic residues" evidence="1">
    <location>
        <begin position="36"/>
        <end position="46"/>
    </location>
</feature>
<dbReference type="HOGENOM" id="CLU_2830367_0_0_6"/>
<dbReference type="Proteomes" id="UP000000812">
    <property type="component" value="Chromosome"/>
</dbReference>
<dbReference type="KEGG" id="xfa:XF_1277"/>
<dbReference type="PIR" id="C82702">
    <property type="entry name" value="C82702"/>
</dbReference>
<protein>
    <submittedName>
        <fullName evidence="2">Uncharacterized protein</fullName>
    </submittedName>
</protein>
<evidence type="ECO:0000313" key="2">
    <source>
        <dbReference type="EMBL" id="AAF84086.1"/>
    </source>
</evidence>
<evidence type="ECO:0000313" key="3">
    <source>
        <dbReference type="Proteomes" id="UP000000812"/>
    </source>
</evidence>
<proteinExistence type="predicted"/>